<name>A0ACD5V846_AVESA</name>
<proteinExistence type="predicted"/>
<dbReference type="EnsemblPlants" id="AVESA.00010b.r2.2DG0391450.1">
    <property type="protein sequence ID" value="AVESA.00010b.r2.2DG0391450.1.CDS"/>
    <property type="gene ID" value="AVESA.00010b.r2.2DG0391450"/>
</dbReference>
<reference evidence="1" key="2">
    <citation type="submission" date="2025-09" db="UniProtKB">
        <authorList>
            <consortium name="EnsemblPlants"/>
        </authorList>
    </citation>
    <scope>IDENTIFICATION</scope>
</reference>
<evidence type="ECO:0000313" key="2">
    <source>
        <dbReference type="Proteomes" id="UP001732700"/>
    </source>
</evidence>
<accession>A0ACD5V846</accession>
<reference evidence="1" key="1">
    <citation type="submission" date="2021-05" db="EMBL/GenBank/DDBJ databases">
        <authorList>
            <person name="Scholz U."/>
            <person name="Mascher M."/>
            <person name="Fiebig A."/>
        </authorList>
    </citation>
    <scope>NUCLEOTIDE SEQUENCE [LARGE SCALE GENOMIC DNA]</scope>
</reference>
<protein>
    <submittedName>
        <fullName evidence="1">Uncharacterized protein</fullName>
    </submittedName>
</protein>
<keyword evidence="2" id="KW-1185">Reference proteome</keyword>
<evidence type="ECO:0000313" key="1">
    <source>
        <dbReference type="EnsemblPlants" id="AVESA.00010b.r2.2DG0391450.1.CDS"/>
    </source>
</evidence>
<organism evidence="1 2">
    <name type="scientific">Avena sativa</name>
    <name type="common">Oat</name>
    <dbReference type="NCBI Taxonomy" id="4498"/>
    <lineage>
        <taxon>Eukaryota</taxon>
        <taxon>Viridiplantae</taxon>
        <taxon>Streptophyta</taxon>
        <taxon>Embryophyta</taxon>
        <taxon>Tracheophyta</taxon>
        <taxon>Spermatophyta</taxon>
        <taxon>Magnoliopsida</taxon>
        <taxon>Liliopsida</taxon>
        <taxon>Poales</taxon>
        <taxon>Poaceae</taxon>
        <taxon>BOP clade</taxon>
        <taxon>Pooideae</taxon>
        <taxon>Poodae</taxon>
        <taxon>Poeae</taxon>
        <taxon>Poeae Chloroplast Group 1 (Aveneae type)</taxon>
        <taxon>Aveninae</taxon>
        <taxon>Avena</taxon>
    </lineage>
</organism>
<sequence>MRNPLSPASAAPLENDDLLTEILLRLPPQPSSLPRASSVCKRWRRLVSDPGFVRHFRIHHRRNPPLLGFFRGLNFIPTMDPTNRVPYGCFSLQLDRWRGDDHILWFNTLGCRHGLLLIFLPKRPQLLVWDPITSDQHPIATPPDFAQLVWDGGGPVHGTVLRAAGDVHHFQFQVVMVFTVEQQLNVRAVVQVYSSETGTWGNPISTPLPPQESSSAILFPNEWVPDVLVGDSLYWLLGKSNILEFDLDRQRLAVIPLPVAVHMYAGSNCEFLVMRADGGGLGCLVMSEFSAQLWKRKADCDGVASWVLGRTIELDKLLSLNTETRGPLKIIGFAEENSVVLLQTDFYRFTIQLQSLQFNKIFDSNCGWSYHPFESIYPAVTLNGGGHDGAEVLDKI</sequence>
<dbReference type="Proteomes" id="UP001732700">
    <property type="component" value="Chromosome 2D"/>
</dbReference>